<dbReference type="GO" id="GO:0005886">
    <property type="term" value="C:plasma membrane"/>
    <property type="evidence" value="ECO:0007669"/>
    <property type="project" value="TreeGrafter"/>
</dbReference>
<keyword evidence="7 10" id="KW-0472">Membrane</keyword>
<evidence type="ECO:0000256" key="10">
    <source>
        <dbReference type="SAM" id="Phobius"/>
    </source>
</evidence>
<feature type="transmembrane region" description="Helical" evidence="10">
    <location>
        <begin position="6"/>
        <end position="25"/>
    </location>
</feature>
<reference evidence="11" key="3">
    <citation type="submission" date="2016-07" db="EMBL/GenBank/DDBJ databases">
        <title>Evolution of pathogenesis and genome organization in the Tremellales.</title>
        <authorList>
            <person name="Cuomo C."/>
            <person name="Litvintseva A."/>
            <person name="Heitman J."/>
            <person name="Chen Y."/>
            <person name="Sun S."/>
            <person name="Springer D."/>
            <person name="Dromer F."/>
            <person name="Young S."/>
            <person name="Zeng Q."/>
            <person name="Chapman S."/>
            <person name="Gujja S."/>
            <person name="Saif S."/>
            <person name="Birren B."/>
        </authorList>
    </citation>
    <scope>NUCLEOTIDE SEQUENCE</scope>
    <source>
        <strain evidence="11">CBS 10737</strain>
    </source>
</reference>
<evidence type="ECO:0000256" key="9">
    <source>
        <dbReference type="ARBA" id="ARBA00023224"/>
    </source>
</evidence>
<dbReference type="OrthoDB" id="2874149at2759"/>
<evidence type="ECO:0000256" key="6">
    <source>
        <dbReference type="ARBA" id="ARBA00023040"/>
    </source>
</evidence>
<keyword evidence="3" id="KW-0589">Pheromone response</keyword>
<reference evidence="12" key="4">
    <citation type="submission" date="2024-02" db="EMBL/GenBank/DDBJ databases">
        <title>Comparative genomics of Cryptococcus and Kwoniella reveals pathogenesis evolution and contrasting modes of karyotype evolution via chromosome fusion or intercentromeric recombination.</title>
        <authorList>
            <person name="Coelho M.A."/>
            <person name="David-Palma M."/>
            <person name="Shea T."/>
            <person name="Bowers K."/>
            <person name="McGinley-Smith S."/>
            <person name="Mohammad A.W."/>
            <person name="Gnirke A."/>
            <person name="Yurkov A.M."/>
            <person name="Nowrousian M."/>
            <person name="Sun S."/>
            <person name="Cuomo C.A."/>
            <person name="Heitman J."/>
        </authorList>
    </citation>
    <scope>NUCLEOTIDE SEQUENCE</scope>
    <source>
        <strain evidence="12">CBS 10737</strain>
    </source>
</reference>
<dbReference type="PRINTS" id="PR00899">
    <property type="entry name" value="GPCRSTE3"/>
</dbReference>
<name>A0A1B9IAU7_9TREE</name>
<dbReference type="GO" id="GO:0004932">
    <property type="term" value="F:mating-type factor pheromone receptor activity"/>
    <property type="evidence" value="ECO:0007669"/>
    <property type="project" value="InterPro"/>
</dbReference>
<dbReference type="Pfam" id="PF02076">
    <property type="entry name" value="STE3"/>
    <property type="match status" value="1"/>
</dbReference>
<evidence type="ECO:0008006" key="14">
    <source>
        <dbReference type="Google" id="ProtNLM"/>
    </source>
</evidence>
<dbReference type="PANTHER" id="PTHR28097:SF1">
    <property type="entry name" value="PHEROMONE A FACTOR RECEPTOR"/>
    <property type="match status" value="1"/>
</dbReference>
<keyword evidence="9" id="KW-0807">Transducer</keyword>
<evidence type="ECO:0000313" key="11">
    <source>
        <dbReference type="EMBL" id="OCF52560.1"/>
    </source>
</evidence>
<evidence type="ECO:0000256" key="1">
    <source>
        <dbReference type="ARBA" id="ARBA00004141"/>
    </source>
</evidence>
<dbReference type="Proteomes" id="UP000094020">
    <property type="component" value="Chromosome 4"/>
</dbReference>
<evidence type="ECO:0000256" key="8">
    <source>
        <dbReference type="ARBA" id="ARBA00023170"/>
    </source>
</evidence>
<evidence type="ECO:0000256" key="7">
    <source>
        <dbReference type="ARBA" id="ARBA00023136"/>
    </source>
</evidence>
<dbReference type="GO" id="GO:0000750">
    <property type="term" value="P:pheromone-dependent signal transduction involved in conjugation with cellular fusion"/>
    <property type="evidence" value="ECO:0007669"/>
    <property type="project" value="TreeGrafter"/>
</dbReference>
<comment type="subcellular location">
    <subcellularLocation>
        <location evidence="1">Membrane</location>
        <topology evidence="1">Multi-pass membrane protein</topology>
    </subcellularLocation>
</comment>
<accession>A0A1B9IAU7</accession>
<feature type="transmembrane region" description="Helical" evidence="10">
    <location>
        <begin position="206"/>
        <end position="226"/>
    </location>
</feature>
<gene>
    <name evidence="11" type="ORF">I206_01852</name>
    <name evidence="12" type="ORF">I206_103144</name>
</gene>
<dbReference type="KEGG" id="kpin:30170221"/>
<dbReference type="EMBL" id="KI894008">
    <property type="protein sequence ID" value="OCF52560.1"/>
    <property type="molecule type" value="Genomic_DNA"/>
</dbReference>
<organism evidence="11">
    <name type="scientific">Kwoniella pini CBS 10737</name>
    <dbReference type="NCBI Taxonomy" id="1296096"/>
    <lineage>
        <taxon>Eukaryota</taxon>
        <taxon>Fungi</taxon>
        <taxon>Dikarya</taxon>
        <taxon>Basidiomycota</taxon>
        <taxon>Agaricomycotina</taxon>
        <taxon>Tremellomycetes</taxon>
        <taxon>Tremellales</taxon>
        <taxon>Cryptococcaceae</taxon>
        <taxon>Kwoniella</taxon>
    </lineage>
</organism>
<reference evidence="11" key="1">
    <citation type="submission" date="2013-07" db="EMBL/GenBank/DDBJ databases">
        <title>The Genome Sequence of Cryptococcus pinus CBS10737.</title>
        <authorList>
            <consortium name="The Broad Institute Genome Sequencing Platform"/>
            <person name="Cuomo C."/>
            <person name="Litvintseva A."/>
            <person name="Chen Y."/>
            <person name="Heitman J."/>
            <person name="Sun S."/>
            <person name="Springer D."/>
            <person name="Dromer F."/>
            <person name="Young S.K."/>
            <person name="Zeng Q."/>
            <person name="Gargeya S."/>
            <person name="Fitzgerald M."/>
            <person name="Abouelleil A."/>
            <person name="Alvarado L."/>
            <person name="Berlin A.M."/>
            <person name="Chapman S.B."/>
            <person name="Dewar J."/>
            <person name="Goldberg J."/>
            <person name="Griggs A."/>
            <person name="Gujja S."/>
            <person name="Hansen M."/>
            <person name="Howarth C."/>
            <person name="Imamovic A."/>
            <person name="Larimer J."/>
            <person name="McCowan C."/>
            <person name="Murphy C."/>
            <person name="Pearson M."/>
            <person name="Priest M."/>
            <person name="Roberts A."/>
            <person name="Saif S."/>
            <person name="Shea T."/>
            <person name="Sykes S."/>
            <person name="Wortman J."/>
            <person name="Nusbaum C."/>
            <person name="Birren B."/>
        </authorList>
    </citation>
    <scope>NUCLEOTIDE SEQUENCE [LARGE SCALE GENOMIC DNA]</scope>
    <source>
        <strain evidence="11">CBS 10737</strain>
    </source>
</reference>
<reference evidence="12" key="2">
    <citation type="submission" date="2013-07" db="EMBL/GenBank/DDBJ databases">
        <authorList>
            <consortium name="The Broad Institute Genome Sequencing Platform"/>
            <person name="Cuomo C."/>
            <person name="Litvintseva A."/>
            <person name="Chen Y."/>
            <person name="Heitman J."/>
            <person name="Sun S."/>
            <person name="Springer D."/>
            <person name="Dromer F."/>
            <person name="Young S.K."/>
            <person name="Zeng Q."/>
            <person name="Gargeya S."/>
            <person name="Fitzgerald M."/>
            <person name="Abouelleil A."/>
            <person name="Alvarado L."/>
            <person name="Berlin A.M."/>
            <person name="Chapman S.B."/>
            <person name="Dewar J."/>
            <person name="Goldberg J."/>
            <person name="Griggs A."/>
            <person name="Gujja S."/>
            <person name="Hansen M."/>
            <person name="Howarth C."/>
            <person name="Imamovic A."/>
            <person name="Larimer J."/>
            <person name="McCowan C."/>
            <person name="Murphy C."/>
            <person name="Pearson M."/>
            <person name="Priest M."/>
            <person name="Roberts A."/>
            <person name="Saif S."/>
            <person name="Shea T."/>
            <person name="Sykes S."/>
            <person name="Wortman J."/>
            <person name="Nusbaum C."/>
            <person name="Birren B."/>
        </authorList>
    </citation>
    <scope>NUCLEOTIDE SEQUENCE</scope>
    <source>
        <strain evidence="12">CBS 10737</strain>
    </source>
</reference>
<evidence type="ECO:0000256" key="3">
    <source>
        <dbReference type="ARBA" id="ARBA00022507"/>
    </source>
</evidence>
<keyword evidence="5 10" id="KW-1133">Transmembrane helix</keyword>
<protein>
    <recommendedName>
        <fullName evidence="14">Pheromone a factor receptor</fullName>
    </recommendedName>
</protein>
<feature type="transmembrane region" description="Helical" evidence="10">
    <location>
        <begin position="32"/>
        <end position="49"/>
    </location>
</feature>
<sequence>MTFKHFELLIPSLIATILALYPLPWHIRTRNIATLSMIFWMTCLNMVHNVNCIAWDDNSDIKARVWGDISTVIIVGYNFALPTAHLLLAKQLESLTTLRPHSPLYDDKSRRKHNFFDLSITLLSPIIGVLVHLSNMDRRFYVVESFGPMPATYWNGWGVFWMAVIPICIACACAVYTALALINIIKRRKQMLSMIATGASVNKEQFVRLLFLTIAELGTCCLRAIFNLMSFQKGPQPLGHFGPPIHNLRLIGSIPLSLVSERGMLVLRLSYFTCVACSYVFFLCFVTSAEVKRFYGQLIHRIFPCIPEPKSVQNQMGSMESSFNSNKSGKIQIHTSSSTSTYISTDSTMPLSPRTPIRSSNFANHNDKDISLEDMLGTPVMGPQGVYMPRKGSNGTIDSKNTYDSSNIYLPPMLTDQEKCKLL</sequence>
<keyword evidence="8" id="KW-0675">Receptor</keyword>
<feature type="transmembrane region" description="Helical" evidence="10">
    <location>
        <begin position="154"/>
        <end position="185"/>
    </location>
</feature>
<proteinExistence type="inferred from homology"/>
<dbReference type="InterPro" id="IPR001499">
    <property type="entry name" value="GPCR_STE3"/>
</dbReference>
<keyword evidence="13" id="KW-1185">Reference proteome</keyword>
<evidence type="ECO:0000256" key="5">
    <source>
        <dbReference type="ARBA" id="ARBA00022989"/>
    </source>
</evidence>
<feature type="transmembrane region" description="Helical" evidence="10">
    <location>
        <begin position="265"/>
        <end position="286"/>
    </location>
</feature>
<dbReference type="AlphaFoldDB" id="A0A1B9IAU7"/>
<dbReference type="EMBL" id="CP144522">
    <property type="protein sequence ID" value="WWC69207.1"/>
    <property type="molecule type" value="Genomic_DNA"/>
</dbReference>
<keyword evidence="4 10" id="KW-0812">Transmembrane</keyword>
<evidence type="ECO:0000256" key="4">
    <source>
        <dbReference type="ARBA" id="ARBA00022692"/>
    </source>
</evidence>
<dbReference type="PANTHER" id="PTHR28097">
    <property type="entry name" value="PHEROMONE A FACTOR RECEPTOR"/>
    <property type="match status" value="1"/>
</dbReference>
<keyword evidence="6" id="KW-0297">G-protein coupled receptor</keyword>
<evidence type="ECO:0000313" key="13">
    <source>
        <dbReference type="Proteomes" id="UP000094020"/>
    </source>
</evidence>
<dbReference type="RefSeq" id="XP_019013779.1">
    <property type="nucleotide sequence ID" value="XM_019153618.1"/>
</dbReference>
<evidence type="ECO:0000313" key="12">
    <source>
        <dbReference type="EMBL" id="WWC69207.1"/>
    </source>
</evidence>
<comment type="similarity">
    <text evidence="2">Belongs to the G-protein coupled receptor 4 family.</text>
</comment>
<feature type="transmembrane region" description="Helical" evidence="10">
    <location>
        <begin position="115"/>
        <end position="134"/>
    </location>
</feature>
<evidence type="ECO:0000256" key="2">
    <source>
        <dbReference type="ARBA" id="ARBA00011085"/>
    </source>
</evidence>
<dbReference type="GeneID" id="30170221"/>